<feature type="domain" description="Thioredoxin" evidence="12">
    <location>
        <begin position="3"/>
        <end position="162"/>
    </location>
</feature>
<evidence type="ECO:0000256" key="8">
    <source>
        <dbReference type="ARBA" id="ARBA00049091"/>
    </source>
</evidence>
<dbReference type="InterPro" id="IPR000866">
    <property type="entry name" value="AhpC/TSA"/>
</dbReference>
<dbReference type="eggNOG" id="KOG0852">
    <property type="taxonomic scope" value="Eukaryota"/>
</dbReference>
<dbReference type="FunFam" id="3.40.30.10:FF:000003">
    <property type="entry name" value="Peroxiredoxin 1"/>
    <property type="match status" value="1"/>
</dbReference>
<evidence type="ECO:0000313" key="13">
    <source>
        <dbReference type="EMBL" id="EIN04505.1"/>
    </source>
</evidence>
<dbReference type="GO" id="GO:0042744">
    <property type="term" value="P:hydrogen peroxide catabolic process"/>
    <property type="evidence" value="ECO:0007669"/>
    <property type="project" value="TreeGrafter"/>
</dbReference>
<dbReference type="GO" id="GO:0045454">
    <property type="term" value="P:cell redox homeostasis"/>
    <property type="evidence" value="ECO:0007669"/>
    <property type="project" value="TreeGrafter"/>
</dbReference>
<evidence type="ECO:0000313" key="14">
    <source>
        <dbReference type="Proteomes" id="UP000054196"/>
    </source>
</evidence>
<evidence type="ECO:0000256" key="3">
    <source>
        <dbReference type="ARBA" id="ARBA00022559"/>
    </source>
</evidence>
<dbReference type="HOGENOM" id="CLU_042529_21_1_1"/>
<dbReference type="PANTHER" id="PTHR10681:SF128">
    <property type="entry name" value="THIOREDOXIN-DEPENDENT PEROXIDE REDUCTASE, MITOCHONDRIAL"/>
    <property type="match status" value="1"/>
</dbReference>
<accession>R7S275</accession>
<dbReference type="PROSITE" id="PS51352">
    <property type="entry name" value="THIOREDOXIN_2"/>
    <property type="match status" value="1"/>
</dbReference>
<evidence type="ECO:0000256" key="10">
    <source>
        <dbReference type="PIRSR" id="PIRSR000239-1"/>
    </source>
</evidence>
<feature type="active site" description="Cysteine sulfenic acid (-SOH) intermediate; for peroxidase activity" evidence="10">
    <location>
        <position position="48"/>
    </location>
</feature>
<keyword evidence="3 9" id="KW-0575">Peroxidase</keyword>
<evidence type="ECO:0000256" key="5">
    <source>
        <dbReference type="ARBA" id="ARBA00023002"/>
    </source>
</evidence>
<sequence>MVAIVQKPAPDFKATAVVEGQFKDVQLSDYAGQWLILFFYPMDFTFVCPTEILAFNDALPQFKELGATVLGVSTDSQFSHLAWSMSPRKQGGLGPDLKLPLLADRSMAISKAYGVLIEEEGIALRGLFIIDPKGTLRQITINDLPVGRSVDETIRLVKAFQFTDKYGEVCPANWNEGSKTMKADPKGSLEYFANASNGPEPEQKKMRVD</sequence>
<dbReference type="EC" id="1.11.1.24" evidence="2"/>
<dbReference type="Proteomes" id="UP000054196">
    <property type="component" value="Unassembled WGS sequence"/>
</dbReference>
<dbReference type="GO" id="GO:0006979">
    <property type="term" value="P:response to oxidative stress"/>
    <property type="evidence" value="ECO:0007669"/>
    <property type="project" value="TreeGrafter"/>
</dbReference>
<organism evidence="13 14">
    <name type="scientific">Punctularia strigosozonata (strain HHB-11173)</name>
    <name type="common">White-rot fungus</name>
    <dbReference type="NCBI Taxonomy" id="741275"/>
    <lineage>
        <taxon>Eukaryota</taxon>
        <taxon>Fungi</taxon>
        <taxon>Dikarya</taxon>
        <taxon>Basidiomycota</taxon>
        <taxon>Agaricomycotina</taxon>
        <taxon>Agaricomycetes</taxon>
        <taxon>Corticiales</taxon>
        <taxon>Punctulariaceae</taxon>
        <taxon>Punctularia</taxon>
    </lineage>
</organism>
<reference evidence="14" key="1">
    <citation type="journal article" date="2012" name="Science">
        <title>The Paleozoic origin of enzymatic lignin decomposition reconstructed from 31 fungal genomes.</title>
        <authorList>
            <person name="Floudas D."/>
            <person name="Binder M."/>
            <person name="Riley R."/>
            <person name="Barry K."/>
            <person name="Blanchette R.A."/>
            <person name="Henrissat B."/>
            <person name="Martinez A.T."/>
            <person name="Otillar R."/>
            <person name="Spatafora J.W."/>
            <person name="Yadav J.S."/>
            <person name="Aerts A."/>
            <person name="Benoit I."/>
            <person name="Boyd A."/>
            <person name="Carlson A."/>
            <person name="Copeland A."/>
            <person name="Coutinho P.M."/>
            <person name="de Vries R.P."/>
            <person name="Ferreira P."/>
            <person name="Findley K."/>
            <person name="Foster B."/>
            <person name="Gaskell J."/>
            <person name="Glotzer D."/>
            <person name="Gorecki P."/>
            <person name="Heitman J."/>
            <person name="Hesse C."/>
            <person name="Hori C."/>
            <person name="Igarashi K."/>
            <person name="Jurgens J.A."/>
            <person name="Kallen N."/>
            <person name="Kersten P."/>
            <person name="Kohler A."/>
            <person name="Kuees U."/>
            <person name="Kumar T.K.A."/>
            <person name="Kuo A."/>
            <person name="LaButti K."/>
            <person name="Larrondo L.F."/>
            <person name="Lindquist E."/>
            <person name="Ling A."/>
            <person name="Lombard V."/>
            <person name="Lucas S."/>
            <person name="Lundell T."/>
            <person name="Martin R."/>
            <person name="McLaughlin D.J."/>
            <person name="Morgenstern I."/>
            <person name="Morin E."/>
            <person name="Murat C."/>
            <person name="Nagy L.G."/>
            <person name="Nolan M."/>
            <person name="Ohm R.A."/>
            <person name="Patyshakuliyeva A."/>
            <person name="Rokas A."/>
            <person name="Ruiz-Duenas F.J."/>
            <person name="Sabat G."/>
            <person name="Salamov A."/>
            <person name="Samejima M."/>
            <person name="Schmutz J."/>
            <person name="Slot J.C."/>
            <person name="St John F."/>
            <person name="Stenlid J."/>
            <person name="Sun H."/>
            <person name="Sun S."/>
            <person name="Syed K."/>
            <person name="Tsang A."/>
            <person name="Wiebenga A."/>
            <person name="Young D."/>
            <person name="Pisabarro A."/>
            <person name="Eastwood D.C."/>
            <person name="Martin F."/>
            <person name="Cullen D."/>
            <person name="Grigoriev I.V."/>
            <person name="Hibbett D.S."/>
        </authorList>
    </citation>
    <scope>NUCLEOTIDE SEQUENCE [LARGE SCALE GENOMIC DNA]</scope>
    <source>
        <strain evidence="14">HHB-11173 SS5</strain>
    </source>
</reference>
<keyword evidence="7 9" id="KW-0676">Redox-active center</keyword>
<comment type="catalytic activity">
    <reaction evidence="8">
        <text>a hydroperoxide + [thioredoxin]-dithiol = an alcohol + [thioredoxin]-disulfide + H2O</text>
        <dbReference type="Rhea" id="RHEA:62620"/>
        <dbReference type="Rhea" id="RHEA-COMP:10698"/>
        <dbReference type="Rhea" id="RHEA-COMP:10700"/>
        <dbReference type="ChEBI" id="CHEBI:15377"/>
        <dbReference type="ChEBI" id="CHEBI:29950"/>
        <dbReference type="ChEBI" id="CHEBI:30879"/>
        <dbReference type="ChEBI" id="CHEBI:35924"/>
        <dbReference type="ChEBI" id="CHEBI:50058"/>
        <dbReference type="EC" id="1.11.1.24"/>
    </reaction>
</comment>
<dbReference type="InterPro" id="IPR019479">
    <property type="entry name" value="Peroxiredoxin_C"/>
</dbReference>
<dbReference type="GO" id="GO:0033554">
    <property type="term" value="P:cellular response to stress"/>
    <property type="evidence" value="ECO:0007669"/>
    <property type="project" value="TreeGrafter"/>
</dbReference>
<dbReference type="CDD" id="cd03015">
    <property type="entry name" value="PRX_Typ2cys"/>
    <property type="match status" value="1"/>
</dbReference>
<dbReference type="OMA" id="FWYPKDF"/>
<dbReference type="PANTHER" id="PTHR10681">
    <property type="entry name" value="THIOREDOXIN PEROXIDASE"/>
    <property type="match status" value="1"/>
</dbReference>
<keyword evidence="4 9" id="KW-0049">Antioxidant</keyword>
<dbReference type="OrthoDB" id="185659at2759"/>
<protein>
    <recommendedName>
        <fullName evidence="2">thioredoxin-dependent peroxiredoxin</fullName>
        <ecNumber evidence="2">1.11.1.24</ecNumber>
    </recommendedName>
</protein>
<dbReference type="InterPro" id="IPR013766">
    <property type="entry name" value="Thioredoxin_domain"/>
</dbReference>
<dbReference type="RefSeq" id="XP_007388300.1">
    <property type="nucleotide sequence ID" value="XM_007388238.1"/>
</dbReference>
<name>R7S275_PUNST</name>
<evidence type="ECO:0000256" key="7">
    <source>
        <dbReference type="ARBA" id="ARBA00023284"/>
    </source>
</evidence>
<keyword evidence="5 9" id="KW-0560">Oxidoreductase</keyword>
<gene>
    <name evidence="13" type="ORF">PUNSTDRAFT_92873</name>
</gene>
<dbReference type="GO" id="GO:0008379">
    <property type="term" value="F:thioredoxin peroxidase activity"/>
    <property type="evidence" value="ECO:0007669"/>
    <property type="project" value="TreeGrafter"/>
</dbReference>
<dbReference type="GO" id="GO:0005829">
    <property type="term" value="C:cytosol"/>
    <property type="evidence" value="ECO:0007669"/>
    <property type="project" value="TreeGrafter"/>
</dbReference>
<evidence type="ECO:0000256" key="11">
    <source>
        <dbReference type="SAM" id="MobiDB-lite"/>
    </source>
</evidence>
<feature type="region of interest" description="Disordered" evidence="11">
    <location>
        <begin position="189"/>
        <end position="209"/>
    </location>
</feature>
<dbReference type="SUPFAM" id="SSF52833">
    <property type="entry name" value="Thioredoxin-like"/>
    <property type="match status" value="1"/>
</dbReference>
<comment type="similarity">
    <text evidence="1">Belongs to the peroxiredoxin family. AhpC/Prx1 subfamily.</text>
</comment>
<evidence type="ECO:0000259" key="12">
    <source>
        <dbReference type="PROSITE" id="PS51352"/>
    </source>
</evidence>
<dbReference type="AlphaFoldDB" id="R7S275"/>
<proteinExistence type="inferred from homology"/>
<dbReference type="GeneID" id="18886532"/>
<dbReference type="InterPro" id="IPR036249">
    <property type="entry name" value="Thioredoxin-like_sf"/>
</dbReference>
<evidence type="ECO:0000256" key="4">
    <source>
        <dbReference type="ARBA" id="ARBA00022862"/>
    </source>
</evidence>
<dbReference type="EMBL" id="JH687554">
    <property type="protein sequence ID" value="EIN04505.1"/>
    <property type="molecule type" value="Genomic_DNA"/>
</dbReference>
<dbReference type="Pfam" id="PF00578">
    <property type="entry name" value="AhpC-TSA"/>
    <property type="match status" value="1"/>
</dbReference>
<keyword evidence="14" id="KW-1185">Reference proteome</keyword>
<dbReference type="InterPro" id="IPR024706">
    <property type="entry name" value="Peroxiredoxin_AhpC-typ"/>
</dbReference>
<evidence type="ECO:0000256" key="9">
    <source>
        <dbReference type="PIRNR" id="PIRNR000239"/>
    </source>
</evidence>
<dbReference type="Pfam" id="PF10417">
    <property type="entry name" value="1-cysPrx_C"/>
    <property type="match status" value="1"/>
</dbReference>
<evidence type="ECO:0000256" key="2">
    <source>
        <dbReference type="ARBA" id="ARBA00013017"/>
    </source>
</evidence>
<evidence type="ECO:0000256" key="6">
    <source>
        <dbReference type="ARBA" id="ARBA00023157"/>
    </source>
</evidence>
<comment type="function">
    <text evidence="9">Thiol-specific peroxidase that catalyzes the reduction of hydrogen peroxide and organic hydroperoxides to water and alcohols, respectively.</text>
</comment>
<dbReference type="Gene3D" id="3.40.30.10">
    <property type="entry name" value="Glutaredoxin"/>
    <property type="match status" value="1"/>
</dbReference>
<dbReference type="PIRSF" id="PIRSF000239">
    <property type="entry name" value="AHPC"/>
    <property type="match status" value="1"/>
</dbReference>
<evidence type="ECO:0000256" key="1">
    <source>
        <dbReference type="ARBA" id="ARBA00009796"/>
    </source>
</evidence>
<keyword evidence="6" id="KW-1015">Disulfide bond</keyword>
<dbReference type="KEGG" id="psq:PUNSTDRAFT_92873"/>
<dbReference type="InterPro" id="IPR050217">
    <property type="entry name" value="Peroxiredoxin"/>
</dbReference>